<dbReference type="Proteomes" id="UP000257136">
    <property type="component" value="Unassembled WGS sequence"/>
</dbReference>
<gene>
    <name evidence="1" type="ORF">C8P67_1121</name>
</gene>
<reference evidence="1 2" key="1">
    <citation type="submission" date="2018-08" db="EMBL/GenBank/DDBJ databases">
        <title>Genomic Encyclopedia of Archaeal and Bacterial Type Strains, Phase II (KMG-II): from individual species to whole genera.</title>
        <authorList>
            <person name="Goeker M."/>
        </authorList>
    </citation>
    <scope>NUCLEOTIDE SEQUENCE [LARGE SCALE GENOMIC DNA]</scope>
    <source>
        <strain evidence="1 2">DSM 100880</strain>
    </source>
</reference>
<evidence type="ECO:0000313" key="2">
    <source>
        <dbReference type="Proteomes" id="UP000257136"/>
    </source>
</evidence>
<sequence length="51" mass="6021">MHVKKMDFILKIAKKFLIPYYYCKTTAYYPNNQGVLPAISNFRLQVSGCRF</sequence>
<dbReference type="EMBL" id="QUNI01000012">
    <property type="protein sequence ID" value="REG94711.1"/>
    <property type="molecule type" value="Genomic_DNA"/>
</dbReference>
<accession>A0A3E0E919</accession>
<name>A0A3E0E919_9FLAO</name>
<evidence type="ECO:0000313" key="1">
    <source>
        <dbReference type="EMBL" id="REG94711.1"/>
    </source>
</evidence>
<protein>
    <submittedName>
        <fullName evidence="1">Uncharacterized protein</fullName>
    </submittedName>
</protein>
<comment type="caution">
    <text evidence="1">The sequence shown here is derived from an EMBL/GenBank/DDBJ whole genome shotgun (WGS) entry which is preliminary data.</text>
</comment>
<proteinExistence type="predicted"/>
<keyword evidence="2" id="KW-1185">Reference proteome</keyword>
<dbReference type="AlphaFoldDB" id="A0A3E0E919"/>
<organism evidence="1 2">
    <name type="scientific">Flavobacterium aquicola</name>
    <dbReference type="NCBI Taxonomy" id="1682742"/>
    <lineage>
        <taxon>Bacteria</taxon>
        <taxon>Pseudomonadati</taxon>
        <taxon>Bacteroidota</taxon>
        <taxon>Flavobacteriia</taxon>
        <taxon>Flavobacteriales</taxon>
        <taxon>Flavobacteriaceae</taxon>
        <taxon>Flavobacterium</taxon>
    </lineage>
</organism>